<keyword evidence="4" id="KW-0813">Transport</keyword>
<organism evidence="10 11">
    <name type="scientific">Loxostege sticticalis</name>
    <name type="common">Beet webworm moth</name>
    <dbReference type="NCBI Taxonomy" id="481309"/>
    <lineage>
        <taxon>Eukaryota</taxon>
        <taxon>Metazoa</taxon>
        <taxon>Ecdysozoa</taxon>
        <taxon>Arthropoda</taxon>
        <taxon>Hexapoda</taxon>
        <taxon>Insecta</taxon>
        <taxon>Pterygota</taxon>
        <taxon>Neoptera</taxon>
        <taxon>Endopterygota</taxon>
        <taxon>Lepidoptera</taxon>
        <taxon>Glossata</taxon>
        <taxon>Ditrysia</taxon>
        <taxon>Pyraloidea</taxon>
        <taxon>Crambidae</taxon>
        <taxon>Pyraustinae</taxon>
        <taxon>Loxostege</taxon>
    </lineage>
</organism>
<evidence type="ECO:0000256" key="4">
    <source>
        <dbReference type="ARBA" id="ARBA00022448"/>
    </source>
</evidence>
<dbReference type="Gene3D" id="3.30.1520.10">
    <property type="entry name" value="Phox-like domain"/>
    <property type="match status" value="1"/>
</dbReference>
<dbReference type="EMBL" id="JBEUOH010000031">
    <property type="protein sequence ID" value="KAL0853159.1"/>
    <property type="molecule type" value="Genomic_DNA"/>
</dbReference>
<feature type="domain" description="PX" evidence="9">
    <location>
        <begin position="42"/>
        <end position="160"/>
    </location>
</feature>
<keyword evidence="7" id="KW-0472">Membrane</keyword>
<keyword evidence="5" id="KW-0963">Cytoplasm</keyword>
<name>A0ABR3H0B9_LOXSC</name>
<evidence type="ECO:0000256" key="5">
    <source>
        <dbReference type="ARBA" id="ARBA00022490"/>
    </source>
</evidence>
<evidence type="ECO:0000256" key="3">
    <source>
        <dbReference type="ARBA" id="ARBA00010883"/>
    </source>
</evidence>
<gene>
    <name evidence="10" type="ORF">ABMA27_012919</name>
</gene>
<feature type="region of interest" description="Disordered" evidence="8">
    <location>
        <begin position="394"/>
        <end position="455"/>
    </location>
</feature>
<dbReference type="PANTHER" id="PTHR45949">
    <property type="entry name" value="SORTING NEXIN-4"/>
    <property type="match status" value="1"/>
</dbReference>
<feature type="region of interest" description="Disordered" evidence="8">
    <location>
        <begin position="1"/>
        <end position="32"/>
    </location>
</feature>
<evidence type="ECO:0000256" key="1">
    <source>
        <dbReference type="ARBA" id="ARBA00004170"/>
    </source>
</evidence>
<dbReference type="SMART" id="SM00312">
    <property type="entry name" value="PX"/>
    <property type="match status" value="1"/>
</dbReference>
<feature type="compositionally biased region" description="Acidic residues" evidence="8">
    <location>
        <begin position="399"/>
        <end position="408"/>
    </location>
</feature>
<evidence type="ECO:0000256" key="2">
    <source>
        <dbReference type="ARBA" id="ARBA00004496"/>
    </source>
</evidence>
<keyword evidence="6" id="KW-0446">Lipid-binding</keyword>
<protein>
    <recommendedName>
        <fullName evidence="9">PX domain-containing protein</fullName>
    </recommendedName>
</protein>
<dbReference type="SUPFAM" id="SSF64268">
    <property type="entry name" value="PX domain"/>
    <property type="match status" value="1"/>
</dbReference>
<comment type="similarity">
    <text evidence="3">Belongs to the sorting nexin family.</text>
</comment>
<accession>A0ABR3H0B9</accession>
<proteinExistence type="inferred from homology"/>
<evidence type="ECO:0000256" key="8">
    <source>
        <dbReference type="SAM" id="MobiDB-lite"/>
    </source>
</evidence>
<dbReference type="PROSITE" id="PS50195">
    <property type="entry name" value="PX"/>
    <property type="match status" value="1"/>
</dbReference>
<evidence type="ECO:0000313" key="10">
    <source>
        <dbReference type="EMBL" id="KAL0853159.1"/>
    </source>
</evidence>
<comment type="subcellular location">
    <subcellularLocation>
        <location evidence="2">Cytoplasm</location>
    </subcellularLocation>
    <subcellularLocation>
        <location evidence="1">Membrane</location>
        <topology evidence="1">Peripheral membrane protein</topology>
    </subcellularLocation>
</comment>
<dbReference type="InterPro" id="IPR036871">
    <property type="entry name" value="PX_dom_sf"/>
</dbReference>
<sequence length="455" mass="49484">MASESSSAVLDLNDGDVTEDTEPPSVTDNDNEGIPLIMEHGYDIAVKVDAPLKQLSTLETYVTYRVRCVCARWPAPPAVRRRYNHFRVLHNRLSQSHPLIAIPPLPPRHSARQQLDRYSPGFVQLRALALNAFLTRVAKHPILTHSPELRTFLTCPDDQLASAFRSESGLSLRALSGKGDARAPARVKDPEFTSAADYLTSLQQKLTALCALTVKLHKGAAAMGNELTGMKRLCDAWATQSGAGWVCRGAGACGAGAGAAGAARARAGAGLRARATLPQLAAYCQAHVEKIKQRDNLHASYVSGNNTAGDLHNRLEQASEALRSDLSDWIPKTRSEIKSTLLELAERQVNIHSQTLLGWEHALKLSTEANVDELFKTVSKTAVANLSPSKYAATPETDRDFDDIDSNDSSEISKVDSEMSKVDNDFEVSKDSMKTDSHEVSSDPLKEFSEVDLSS</sequence>
<keyword evidence="11" id="KW-1185">Reference proteome</keyword>
<evidence type="ECO:0000256" key="6">
    <source>
        <dbReference type="ARBA" id="ARBA00023121"/>
    </source>
</evidence>
<evidence type="ECO:0000259" key="9">
    <source>
        <dbReference type="PROSITE" id="PS50195"/>
    </source>
</evidence>
<feature type="compositionally biased region" description="Acidic residues" evidence="8">
    <location>
        <begin position="13"/>
        <end position="22"/>
    </location>
</feature>
<feature type="compositionally biased region" description="Basic and acidic residues" evidence="8">
    <location>
        <begin position="411"/>
        <end position="449"/>
    </location>
</feature>
<comment type="caution">
    <text evidence="10">The sequence shown here is derived from an EMBL/GenBank/DDBJ whole genome shotgun (WGS) entry which is preliminary data.</text>
</comment>
<dbReference type="PANTHER" id="PTHR45949:SF2">
    <property type="entry name" value="SORTING NEXIN-4"/>
    <property type="match status" value="1"/>
</dbReference>
<dbReference type="Pfam" id="PF00787">
    <property type="entry name" value="PX"/>
    <property type="match status" value="1"/>
</dbReference>
<evidence type="ECO:0000313" key="11">
    <source>
        <dbReference type="Proteomes" id="UP001549920"/>
    </source>
</evidence>
<dbReference type="InterPro" id="IPR001683">
    <property type="entry name" value="PX_dom"/>
</dbReference>
<reference evidence="10 11" key="1">
    <citation type="submission" date="2024-06" db="EMBL/GenBank/DDBJ databases">
        <title>A chromosome-level genome assembly of beet webworm, Loxostege sticticalis.</title>
        <authorList>
            <person name="Zhang Y."/>
        </authorList>
    </citation>
    <scope>NUCLEOTIDE SEQUENCE [LARGE SCALE GENOMIC DNA]</scope>
    <source>
        <strain evidence="10">AQ026</strain>
        <tissue evidence="10">Whole body</tissue>
    </source>
</reference>
<dbReference type="Proteomes" id="UP001549920">
    <property type="component" value="Unassembled WGS sequence"/>
</dbReference>
<evidence type="ECO:0000256" key="7">
    <source>
        <dbReference type="ARBA" id="ARBA00023136"/>
    </source>
</evidence>